<keyword evidence="6" id="KW-1185">Reference proteome</keyword>
<dbReference type="Proteomes" id="UP000474296">
    <property type="component" value="Unassembled WGS sequence"/>
</dbReference>
<evidence type="ECO:0000313" key="5">
    <source>
        <dbReference type="EMBL" id="NER18502.1"/>
    </source>
</evidence>
<keyword evidence="3 4" id="KW-0732">Signal</keyword>
<evidence type="ECO:0000256" key="1">
    <source>
        <dbReference type="ARBA" id="ARBA00003989"/>
    </source>
</evidence>
<protein>
    <recommendedName>
        <fullName evidence="2">Curli production assembly/transport component CsgE</fullName>
    </recommendedName>
</protein>
<evidence type="ECO:0000313" key="6">
    <source>
        <dbReference type="Proteomes" id="UP000474296"/>
    </source>
</evidence>
<feature type="chain" id="PRO_5026906092" description="Curli production assembly/transport component CsgE" evidence="4">
    <location>
        <begin position="21"/>
        <end position="238"/>
    </location>
</feature>
<dbReference type="Gene3D" id="2.60.40.2420">
    <property type="match status" value="1"/>
</dbReference>
<accession>A0A6M0CLG6</accession>
<feature type="signal peptide" evidence="4">
    <location>
        <begin position="1"/>
        <end position="20"/>
    </location>
</feature>
<reference evidence="5 6" key="1">
    <citation type="submission" date="2020-01" db="EMBL/GenBank/DDBJ databases">
        <title>Spongiivirga citrea KCTC 32990T.</title>
        <authorList>
            <person name="Wang G."/>
        </authorList>
    </citation>
    <scope>NUCLEOTIDE SEQUENCE [LARGE SCALE GENOMIC DNA]</scope>
    <source>
        <strain evidence="5 6">KCTC 32990</strain>
    </source>
</reference>
<organism evidence="5 6">
    <name type="scientific">Spongiivirga citrea</name>
    <dbReference type="NCBI Taxonomy" id="1481457"/>
    <lineage>
        <taxon>Bacteria</taxon>
        <taxon>Pseudomonadati</taxon>
        <taxon>Bacteroidota</taxon>
        <taxon>Flavobacteriia</taxon>
        <taxon>Flavobacteriales</taxon>
        <taxon>Flavobacteriaceae</taxon>
        <taxon>Spongiivirga</taxon>
    </lineage>
</organism>
<proteinExistence type="predicted"/>
<dbReference type="InterPro" id="IPR018900">
    <property type="entry name" value="Curli_CsgE"/>
</dbReference>
<gene>
    <name evidence="5" type="ORF">GWK10_14885</name>
</gene>
<evidence type="ECO:0000256" key="4">
    <source>
        <dbReference type="SAM" id="SignalP"/>
    </source>
</evidence>
<dbReference type="Pfam" id="PF10627">
    <property type="entry name" value="CsgE"/>
    <property type="match status" value="1"/>
</dbReference>
<sequence>MKQVLLVIALCCLSSVFAQKQNELPYTGVIPKITVKSVGVNANIEGVVKNESELFRTLTYELIIIGNMGTDNASKTEQKNNFSLAPDEVKIVATQNLNVADNDNIIVLLLIYEKGKLIARDREELKKKINDPEISDGLEIKGLVVENVRSKVGKDFYDYFYRQFTLKNPDSDQLVKVEEQLGIGIGTRIQVKVQEDLVFESFARPNEEQLISLANNAVMRVTQFIKQKEREKQLLKRF</sequence>
<evidence type="ECO:0000256" key="3">
    <source>
        <dbReference type="ARBA" id="ARBA00022729"/>
    </source>
</evidence>
<comment type="function">
    <text evidence="1">May be involved in the biogenesis of curli organelles.</text>
</comment>
<dbReference type="RefSeq" id="WP_164033190.1">
    <property type="nucleotide sequence ID" value="NZ_JAABOQ010000006.1"/>
</dbReference>
<name>A0A6M0CLG6_9FLAO</name>
<evidence type="ECO:0000256" key="2">
    <source>
        <dbReference type="ARBA" id="ARBA00014024"/>
    </source>
</evidence>
<comment type="caution">
    <text evidence="5">The sequence shown here is derived from an EMBL/GenBank/DDBJ whole genome shotgun (WGS) entry which is preliminary data.</text>
</comment>
<dbReference type="EMBL" id="JAABOQ010000006">
    <property type="protein sequence ID" value="NER18502.1"/>
    <property type="molecule type" value="Genomic_DNA"/>
</dbReference>
<dbReference type="AlphaFoldDB" id="A0A6M0CLG6"/>
<dbReference type="InterPro" id="IPR053722">
    <property type="entry name" value="Curli_assembly_CsgC/AgfC"/>
</dbReference>